<sequence length="1383" mass="158422">MNQDVIEKNDEDEQKIEDQSIFNINMNVEIKKGQFVAFVGNSASGKSTILRSILGETEKQQGNIIVNGTISVATQEPWIISGSIKKNITFMNSFDSVKYKQIIKICGLERDIASFKNGDDTILGEKGDNLSGGQQKRINLARAIYNDADIYLLDDPTSALDIKVKYSIHQQCFSQYLKNKTRILFTNSLSNLQECDIIYIISNGQIIQQGKFHQILGQNLNQQYQQKEDLKPSATSMLLFVIIQLIYKLILSLLKPYQSFYICLLSVKLQGALSQEILLKTLKFPILRSKHYSTGELINMMQVDIHQASNYFYYAIILFTVPLQLLIAFIVVFLTLKSQAVIPAIGSVIQAVIGILFGVFYGILQKRYMVAKDNRMKAVDEALNYAKQVKLNTFEEFFEQRIRSYREKELQQLKNEVYMMIFLPLIQSIFAILTWEAVFFLTNPINFTTINIMMSNYSNISNILSNLPYQYKSFQVSRNSMARLDNYFKQNECNKIERLSENVNFAIKINNGIYSWKSNDKMNQDVIEKNDEDEQKIEDQSIFNINMNVEIKKGQFVAFVGNSASGKSTILRSILGETEKQQGNIIVNGTISVATQEPWIISGSIKKNITFMNSFDSVKYKQIIKICGLERDIASFKNGDDTILGEKGDNLSGGQQKRINLARAIYNDADIYLLDDPTSALDIKVKYSIHQQCFSQYLKNKTRILFTNSLSNLQECDIIYIISNGQIIQQGKFHQILGQNLNQQYQQKEVIDFQFEDKHYKQESPENQDIRSSLIQTEDQEKGAISNSVLKQVFIYLGKYVAPLCNVLYFITVLGFQLIGNKYMAQTNISDEEYRQLALVYFPLIQSPILIAIILLCTYYLIMGLSTSRKIHNSVIHSLLNASYTKFYNTILIGRLMNRLSKDIYNIDLLFPNEIQNLTIQITTLLLPLFACFLYLNIVAMPFLIIFFIILIYITVIYYRCLREITRIEAVSKSPVFSFFQQIVRGIIYVRTCLPTEKVVIQQQRNVDIDLGNQINLYGFQYWYQQLAGSITNIFQALLFVICFIFPGQTQEMTIMVLTQMQAVSQLLLNASISYGNIQMYLISFERCLHLANNIEKEERSISLITPTGDETDNSMEKQKKEMDDKSVKQENENAESNIVLKLDNCTFQYRSNSKCVLQQLSLQLQKKEKIGVVGRTGAGKSSIILALTAILEQIEGSMEIEKKNINHYSINELRQKFGIIPQDPLIFMGTLKQNLDPLNKYEEFYIQDIVQQCGLLEMQSFKQQGLKSEIGLSGSNLSLGEKQLLNIVRCILENKNIVLVDEATSNIDSQTEEQVKNLFEKYFSNVAMISIAHKVTTIMNSDRIMVLNDGKITEFDHPQKLLADPNSEFKKIIDLIKHSEEL</sequence>
<dbReference type="Proteomes" id="UP000692954">
    <property type="component" value="Unassembled WGS sequence"/>
</dbReference>
<dbReference type="FunFam" id="3.40.50.300:FF:000973">
    <property type="entry name" value="Multidrug resistance-associated protein 4"/>
    <property type="match status" value="1"/>
</dbReference>
<evidence type="ECO:0000256" key="2">
    <source>
        <dbReference type="ARBA" id="ARBA00009726"/>
    </source>
</evidence>
<evidence type="ECO:0000256" key="6">
    <source>
        <dbReference type="ARBA" id="ARBA00022741"/>
    </source>
</evidence>
<feature type="transmembrane region" description="Helical" evidence="12">
    <location>
        <begin position="417"/>
        <end position="441"/>
    </location>
</feature>
<evidence type="ECO:0008006" key="17">
    <source>
        <dbReference type="Google" id="ProtNLM"/>
    </source>
</evidence>
<keyword evidence="8 12" id="KW-1133">Transmembrane helix</keyword>
<name>A0A8S1JX23_9CILI</name>
<feature type="region of interest" description="Disordered" evidence="11">
    <location>
        <begin position="1106"/>
        <end position="1132"/>
    </location>
</feature>
<dbReference type="EMBL" id="CAJJDN010000002">
    <property type="protein sequence ID" value="CAD8046827.1"/>
    <property type="molecule type" value="Genomic_DNA"/>
</dbReference>
<evidence type="ECO:0000313" key="16">
    <source>
        <dbReference type="Proteomes" id="UP000692954"/>
    </source>
</evidence>
<evidence type="ECO:0000259" key="13">
    <source>
        <dbReference type="PROSITE" id="PS50893"/>
    </source>
</evidence>
<comment type="similarity">
    <text evidence="2">Belongs to the ABC transporter superfamily. ABCC family. Conjugate transporter (TC 3.A.1.208) subfamily.</text>
</comment>
<dbReference type="InterPro" id="IPR017871">
    <property type="entry name" value="ABC_transporter-like_CS"/>
</dbReference>
<keyword evidence="16" id="KW-1185">Reference proteome</keyword>
<feature type="transmembrane region" description="Helical" evidence="12">
    <location>
        <begin position="800"/>
        <end position="819"/>
    </location>
</feature>
<feature type="domain" description="ABC transmembrane type-1" evidence="14">
    <location>
        <begin position="231"/>
        <end position="441"/>
    </location>
</feature>
<evidence type="ECO:0000256" key="5">
    <source>
        <dbReference type="ARBA" id="ARBA00022737"/>
    </source>
</evidence>
<dbReference type="InterPro" id="IPR003593">
    <property type="entry name" value="AAA+_ATPase"/>
</dbReference>
<proteinExistence type="inferred from homology"/>
<protein>
    <recommendedName>
        <fullName evidence="17">ABC transporter family protein</fullName>
    </recommendedName>
</protein>
<feature type="domain" description="ABC transporter" evidence="13">
    <location>
        <begin position="529"/>
        <end position="749"/>
    </location>
</feature>
<accession>A0A8S1JX23</accession>
<dbReference type="SMART" id="SM00382">
    <property type="entry name" value="AAA"/>
    <property type="match status" value="3"/>
</dbReference>
<keyword evidence="10" id="KW-0325">Glycoprotein</keyword>
<dbReference type="PROSITE" id="PS00211">
    <property type="entry name" value="ABC_TRANSPORTER_1"/>
    <property type="match status" value="3"/>
</dbReference>
<keyword evidence="5" id="KW-0677">Repeat</keyword>
<keyword evidence="3" id="KW-0813">Transport</keyword>
<feature type="transmembrane region" description="Helical" evidence="12">
    <location>
        <begin position="311"/>
        <end position="334"/>
    </location>
</feature>
<evidence type="ECO:0000256" key="4">
    <source>
        <dbReference type="ARBA" id="ARBA00022692"/>
    </source>
</evidence>
<evidence type="ECO:0000256" key="12">
    <source>
        <dbReference type="SAM" id="Phobius"/>
    </source>
</evidence>
<keyword evidence="7" id="KW-0067">ATP-binding</keyword>
<evidence type="ECO:0000256" key="10">
    <source>
        <dbReference type="ARBA" id="ARBA00023180"/>
    </source>
</evidence>
<feature type="transmembrane region" description="Helical" evidence="12">
    <location>
        <begin position="1027"/>
        <end position="1047"/>
    </location>
</feature>
<gene>
    <name evidence="15" type="ORF">PSON_ATCC_30995.1.T0020086</name>
</gene>
<dbReference type="GO" id="GO:0140359">
    <property type="term" value="F:ABC-type transporter activity"/>
    <property type="evidence" value="ECO:0007669"/>
    <property type="project" value="InterPro"/>
</dbReference>
<comment type="subcellular location">
    <subcellularLocation>
        <location evidence="1">Membrane</location>
        <topology evidence="1">Multi-pass membrane protein</topology>
    </subcellularLocation>
</comment>
<dbReference type="Pfam" id="PF00664">
    <property type="entry name" value="ABC_membrane"/>
    <property type="match status" value="2"/>
</dbReference>
<evidence type="ECO:0000256" key="1">
    <source>
        <dbReference type="ARBA" id="ARBA00004141"/>
    </source>
</evidence>
<dbReference type="PROSITE" id="PS50893">
    <property type="entry name" value="ABC_TRANSPORTER_2"/>
    <property type="match status" value="3"/>
</dbReference>
<dbReference type="InterPro" id="IPR003439">
    <property type="entry name" value="ABC_transporter-like_ATP-bd"/>
</dbReference>
<dbReference type="PANTHER" id="PTHR24223">
    <property type="entry name" value="ATP-BINDING CASSETTE SUB-FAMILY C"/>
    <property type="match status" value="1"/>
</dbReference>
<dbReference type="OrthoDB" id="298706at2759"/>
<evidence type="ECO:0000256" key="3">
    <source>
        <dbReference type="ARBA" id="ARBA00022448"/>
    </source>
</evidence>
<dbReference type="FunFam" id="1.20.1560.10:FF:000255">
    <property type="entry name" value="Uncharacterized protein"/>
    <property type="match status" value="1"/>
</dbReference>
<evidence type="ECO:0000256" key="7">
    <source>
        <dbReference type="ARBA" id="ARBA00022840"/>
    </source>
</evidence>
<keyword evidence="4 12" id="KW-0812">Transmembrane</keyword>
<evidence type="ECO:0000259" key="14">
    <source>
        <dbReference type="PROSITE" id="PS50929"/>
    </source>
</evidence>
<feature type="transmembrane region" description="Helical" evidence="12">
    <location>
        <begin position="340"/>
        <end position="364"/>
    </location>
</feature>
<feature type="domain" description="ABC transmembrane type-1" evidence="14">
    <location>
        <begin position="850"/>
        <end position="1080"/>
    </location>
</feature>
<keyword evidence="9 12" id="KW-0472">Membrane</keyword>
<evidence type="ECO:0000313" key="15">
    <source>
        <dbReference type="EMBL" id="CAD8046827.1"/>
    </source>
</evidence>
<feature type="compositionally biased region" description="Basic and acidic residues" evidence="11">
    <location>
        <begin position="1115"/>
        <end position="1132"/>
    </location>
</feature>
<dbReference type="InterPro" id="IPR050173">
    <property type="entry name" value="ABC_transporter_C-like"/>
</dbReference>
<organism evidence="15 16">
    <name type="scientific">Paramecium sonneborni</name>
    <dbReference type="NCBI Taxonomy" id="65129"/>
    <lineage>
        <taxon>Eukaryota</taxon>
        <taxon>Sar</taxon>
        <taxon>Alveolata</taxon>
        <taxon>Ciliophora</taxon>
        <taxon>Intramacronucleata</taxon>
        <taxon>Oligohymenophorea</taxon>
        <taxon>Peniculida</taxon>
        <taxon>Parameciidae</taxon>
        <taxon>Paramecium</taxon>
    </lineage>
</organism>
<evidence type="ECO:0000256" key="8">
    <source>
        <dbReference type="ARBA" id="ARBA00022989"/>
    </source>
</evidence>
<evidence type="ECO:0000256" key="11">
    <source>
        <dbReference type="SAM" id="MobiDB-lite"/>
    </source>
</evidence>
<dbReference type="Pfam" id="PF00005">
    <property type="entry name" value="ABC_tran"/>
    <property type="match status" value="3"/>
</dbReference>
<feature type="domain" description="ABC transporter" evidence="13">
    <location>
        <begin position="1141"/>
        <end position="1375"/>
    </location>
</feature>
<dbReference type="GO" id="GO:0005524">
    <property type="term" value="F:ATP binding"/>
    <property type="evidence" value="ECO:0007669"/>
    <property type="project" value="UniProtKB-KW"/>
</dbReference>
<reference evidence="15" key="1">
    <citation type="submission" date="2021-01" db="EMBL/GenBank/DDBJ databases">
        <authorList>
            <consortium name="Genoscope - CEA"/>
            <person name="William W."/>
        </authorList>
    </citation>
    <scope>NUCLEOTIDE SEQUENCE</scope>
</reference>
<dbReference type="PROSITE" id="PS50929">
    <property type="entry name" value="ABC_TM1F"/>
    <property type="match status" value="2"/>
</dbReference>
<dbReference type="FunFam" id="3.40.50.300:FF:003449">
    <property type="entry name" value="Uncharacterized protein"/>
    <property type="match status" value="1"/>
</dbReference>
<feature type="transmembrane region" description="Helical" evidence="12">
    <location>
        <begin position="234"/>
        <end position="254"/>
    </location>
</feature>
<keyword evidence="6" id="KW-0547">Nucleotide-binding</keyword>
<feature type="transmembrane region" description="Helical" evidence="12">
    <location>
        <begin position="942"/>
        <end position="959"/>
    </location>
</feature>
<feature type="domain" description="ABC transporter" evidence="13">
    <location>
        <begin position="8"/>
        <end position="228"/>
    </location>
</feature>
<dbReference type="CDD" id="cd03250">
    <property type="entry name" value="ABCC_MRP_domain1"/>
    <property type="match status" value="1"/>
</dbReference>
<dbReference type="GO" id="GO:0016887">
    <property type="term" value="F:ATP hydrolysis activity"/>
    <property type="evidence" value="ECO:0007669"/>
    <property type="project" value="InterPro"/>
</dbReference>
<dbReference type="FunFam" id="1.20.1560.10:FF:000233">
    <property type="entry name" value="Uncharacterized protein"/>
    <property type="match status" value="1"/>
</dbReference>
<dbReference type="FunFam" id="3.40.50.300:FF:001172">
    <property type="entry name" value="Cystic fibrosis transmembrane conductance regulator"/>
    <property type="match status" value="1"/>
</dbReference>
<dbReference type="InterPro" id="IPR011527">
    <property type="entry name" value="ABC1_TM_dom"/>
</dbReference>
<dbReference type="PANTHER" id="PTHR24223:SF456">
    <property type="entry name" value="MULTIDRUG RESISTANCE-ASSOCIATED PROTEIN LETHAL(2)03659"/>
    <property type="match status" value="1"/>
</dbReference>
<dbReference type="GO" id="GO:0016020">
    <property type="term" value="C:membrane"/>
    <property type="evidence" value="ECO:0007669"/>
    <property type="project" value="UniProtKB-SubCell"/>
</dbReference>
<evidence type="ECO:0000256" key="9">
    <source>
        <dbReference type="ARBA" id="ARBA00023136"/>
    </source>
</evidence>
<comment type="caution">
    <text evidence="15">The sequence shown here is derived from an EMBL/GenBank/DDBJ whole genome shotgun (WGS) entry which is preliminary data.</text>
</comment>
<feature type="transmembrane region" description="Helical" evidence="12">
    <location>
        <begin position="839"/>
        <end position="862"/>
    </location>
</feature>